<gene>
    <name evidence="1" type="ORF">Ani05nite_52110</name>
</gene>
<organism evidence="1 2">
    <name type="scientific">Actinoplanes nipponensis</name>
    <dbReference type="NCBI Taxonomy" id="135950"/>
    <lineage>
        <taxon>Bacteria</taxon>
        <taxon>Bacillati</taxon>
        <taxon>Actinomycetota</taxon>
        <taxon>Actinomycetes</taxon>
        <taxon>Micromonosporales</taxon>
        <taxon>Micromonosporaceae</taxon>
        <taxon>Actinoplanes</taxon>
    </lineage>
</organism>
<comment type="caution">
    <text evidence="1">The sequence shown here is derived from an EMBL/GenBank/DDBJ whole genome shotgun (WGS) entry which is preliminary data.</text>
</comment>
<protein>
    <submittedName>
        <fullName evidence="1">Peptidase</fullName>
    </submittedName>
</protein>
<dbReference type="InterPro" id="IPR012349">
    <property type="entry name" value="Split_barrel_FMN-bd"/>
</dbReference>
<dbReference type="RefSeq" id="WP_203772432.1">
    <property type="nucleotide sequence ID" value="NZ_BAAAYJ010000097.1"/>
</dbReference>
<sequence>MTRTASGKRDALRTFNKHVLNPVMLLLAGRRHWYAAALRHTGRRSGRSFTTPVVAQPVADDGFVIPLPYGTGVDWLRNVCAAGRASLDVHGRHYLITDPRIVGAQEAFPLIPARLQRTWRRFGIEQYLLVRALPADEPT</sequence>
<dbReference type="Gene3D" id="2.30.110.10">
    <property type="entry name" value="Electron Transport, Fmn-binding Protein, Chain A"/>
    <property type="match status" value="1"/>
</dbReference>
<evidence type="ECO:0000313" key="2">
    <source>
        <dbReference type="Proteomes" id="UP000647172"/>
    </source>
</evidence>
<name>A0A919JLN4_9ACTN</name>
<proteinExistence type="predicted"/>
<reference evidence="1" key="1">
    <citation type="submission" date="2021-01" db="EMBL/GenBank/DDBJ databases">
        <title>Whole genome shotgun sequence of Actinoplanes nipponensis NBRC 14063.</title>
        <authorList>
            <person name="Komaki H."/>
            <person name="Tamura T."/>
        </authorList>
    </citation>
    <scope>NUCLEOTIDE SEQUENCE</scope>
    <source>
        <strain evidence="1">NBRC 14063</strain>
    </source>
</reference>
<keyword evidence="2" id="KW-1185">Reference proteome</keyword>
<evidence type="ECO:0000313" key="1">
    <source>
        <dbReference type="EMBL" id="GIE51677.1"/>
    </source>
</evidence>
<dbReference type="EMBL" id="BOMQ01000061">
    <property type="protein sequence ID" value="GIE51677.1"/>
    <property type="molecule type" value="Genomic_DNA"/>
</dbReference>
<accession>A0A919JLN4</accession>
<dbReference type="Proteomes" id="UP000647172">
    <property type="component" value="Unassembled WGS sequence"/>
</dbReference>
<dbReference type="AlphaFoldDB" id="A0A919JLN4"/>